<dbReference type="RefSeq" id="WP_244751152.1">
    <property type="nucleotide sequence ID" value="NZ_CP095074.1"/>
</dbReference>
<name>A0ABY4GTR7_9BACI</name>
<dbReference type="GO" id="GO:0004860">
    <property type="term" value="F:protein kinase inhibitor activity"/>
    <property type="evidence" value="ECO:0007669"/>
    <property type="project" value="UniProtKB-KW"/>
</dbReference>
<dbReference type="Gene3D" id="1.10.287.1100">
    <property type="entry name" value="Sporulation inhibitor A"/>
    <property type="match status" value="1"/>
</dbReference>
<dbReference type="InterPro" id="IPR036916">
    <property type="entry name" value="Sda_sf"/>
</dbReference>
<gene>
    <name evidence="1" type="ORF">MUO14_13210</name>
</gene>
<proteinExistence type="predicted"/>
<sequence length="39" mass="4537">MKNLSDALLVEAYHHAKALHLPPDFIRLMKKELEHRALS</sequence>
<dbReference type="EMBL" id="CP095074">
    <property type="protein sequence ID" value="UOQ91540.1"/>
    <property type="molecule type" value="Genomic_DNA"/>
</dbReference>
<accession>A0ABY4GTR7</accession>
<dbReference type="Pfam" id="PF08970">
    <property type="entry name" value="Sda"/>
    <property type="match status" value="1"/>
</dbReference>
<organism evidence="1 2">
    <name type="scientific">Halobacillus shinanisalinarum</name>
    <dbReference type="NCBI Taxonomy" id="2932258"/>
    <lineage>
        <taxon>Bacteria</taxon>
        <taxon>Bacillati</taxon>
        <taxon>Bacillota</taxon>
        <taxon>Bacilli</taxon>
        <taxon>Bacillales</taxon>
        <taxon>Bacillaceae</taxon>
        <taxon>Halobacillus</taxon>
    </lineage>
</organism>
<dbReference type="InterPro" id="IPR015064">
    <property type="entry name" value="Sda"/>
</dbReference>
<evidence type="ECO:0000313" key="1">
    <source>
        <dbReference type="EMBL" id="UOQ91540.1"/>
    </source>
</evidence>
<reference evidence="1 2" key="1">
    <citation type="submission" date="2022-04" db="EMBL/GenBank/DDBJ databases">
        <title>Halobacillus sp. isolated from saltern.</title>
        <authorList>
            <person name="Won M."/>
            <person name="Lee C.-M."/>
            <person name="Woen H.-Y."/>
            <person name="Kwon S.-W."/>
        </authorList>
    </citation>
    <scope>NUCLEOTIDE SEQUENCE [LARGE SCALE GENOMIC DNA]</scope>
    <source>
        <strain evidence="1 2">SSTM10-2</strain>
    </source>
</reference>
<keyword evidence="1" id="KW-0649">Protein kinase inhibitor</keyword>
<dbReference type="Proteomes" id="UP000831880">
    <property type="component" value="Chromosome"/>
</dbReference>
<keyword evidence="2" id="KW-1185">Reference proteome</keyword>
<protein>
    <submittedName>
        <fullName evidence="1">Sporulation histidine kinase inhibitor Sda</fullName>
    </submittedName>
</protein>
<dbReference type="SUPFAM" id="SSF100985">
    <property type="entry name" value="Sporulation inhibitor Sda"/>
    <property type="match status" value="1"/>
</dbReference>
<evidence type="ECO:0000313" key="2">
    <source>
        <dbReference type="Proteomes" id="UP000831880"/>
    </source>
</evidence>